<keyword evidence="1" id="KW-0645">Protease</keyword>
<feature type="domain" description="Peptidase S1" evidence="5">
    <location>
        <begin position="25"/>
        <end position="250"/>
    </location>
</feature>
<evidence type="ECO:0000256" key="2">
    <source>
        <dbReference type="ARBA" id="ARBA00022801"/>
    </source>
</evidence>
<dbReference type="InterPro" id="IPR050430">
    <property type="entry name" value="Peptidase_S1"/>
</dbReference>
<dbReference type="EMBL" id="JACEFF010000301">
    <property type="protein sequence ID" value="KAH9639836.1"/>
    <property type="molecule type" value="Genomic_DNA"/>
</dbReference>
<name>A0A922MML1_SPOEX</name>
<evidence type="ECO:0000313" key="7">
    <source>
        <dbReference type="Proteomes" id="UP000814243"/>
    </source>
</evidence>
<dbReference type="InterPro" id="IPR001254">
    <property type="entry name" value="Trypsin_dom"/>
</dbReference>
<dbReference type="PANTHER" id="PTHR24276:SF98">
    <property type="entry name" value="FI18310P1-RELATED"/>
    <property type="match status" value="1"/>
</dbReference>
<keyword evidence="4" id="KW-1015">Disulfide bond</keyword>
<evidence type="ECO:0000256" key="4">
    <source>
        <dbReference type="ARBA" id="ARBA00023157"/>
    </source>
</evidence>
<proteinExistence type="predicted"/>
<accession>A0A922MML1</accession>
<dbReference type="Gene3D" id="2.40.10.10">
    <property type="entry name" value="Trypsin-like serine proteases"/>
    <property type="match status" value="2"/>
</dbReference>
<keyword evidence="2" id="KW-0378">Hydrolase</keyword>
<dbReference type="InterPro" id="IPR009003">
    <property type="entry name" value="Peptidase_S1_PA"/>
</dbReference>
<evidence type="ECO:0000256" key="3">
    <source>
        <dbReference type="ARBA" id="ARBA00022825"/>
    </source>
</evidence>
<dbReference type="GO" id="GO:0006508">
    <property type="term" value="P:proteolysis"/>
    <property type="evidence" value="ECO:0007669"/>
    <property type="project" value="UniProtKB-KW"/>
</dbReference>
<sequence>MLLTWLLNSLHYVAVAPYRRLPEYAVAQSYETRNEHHKYFANITEIPFHVLIVYSNLYCSGTLVASKVVMTVASCLIPDRFKRPVVKLGVDSITGHGLDNLKNKTNKEFSKCNCPLLFGLQENVDFSPRVKKAVLMEGDKALRTDITIEVSGWGHTNLPQTYLNELIWTQMVVLEKTECAKYYKHLLSPSNFCAKYPPNRRLSDNGGPAVFEKNVVVGMLSYGGTSAVEPHIAILSNISYFSRWIITNTKKLLEKYCIVKEDNSTHVYDEYSEED</sequence>
<organism evidence="6 7">
    <name type="scientific">Spodoptera exigua</name>
    <name type="common">Beet armyworm</name>
    <name type="synonym">Noctua fulgens</name>
    <dbReference type="NCBI Taxonomy" id="7107"/>
    <lineage>
        <taxon>Eukaryota</taxon>
        <taxon>Metazoa</taxon>
        <taxon>Ecdysozoa</taxon>
        <taxon>Arthropoda</taxon>
        <taxon>Hexapoda</taxon>
        <taxon>Insecta</taxon>
        <taxon>Pterygota</taxon>
        <taxon>Neoptera</taxon>
        <taxon>Endopterygota</taxon>
        <taxon>Lepidoptera</taxon>
        <taxon>Glossata</taxon>
        <taxon>Ditrysia</taxon>
        <taxon>Noctuoidea</taxon>
        <taxon>Noctuidae</taxon>
        <taxon>Amphipyrinae</taxon>
        <taxon>Spodoptera</taxon>
    </lineage>
</organism>
<dbReference type="Proteomes" id="UP000814243">
    <property type="component" value="Unassembled WGS sequence"/>
</dbReference>
<dbReference type="PROSITE" id="PS50240">
    <property type="entry name" value="TRYPSIN_DOM"/>
    <property type="match status" value="1"/>
</dbReference>
<gene>
    <name evidence="6" type="ORF">HF086_015687</name>
</gene>
<dbReference type="SMART" id="SM00020">
    <property type="entry name" value="Tryp_SPc"/>
    <property type="match status" value="1"/>
</dbReference>
<dbReference type="Pfam" id="PF00089">
    <property type="entry name" value="Trypsin"/>
    <property type="match status" value="1"/>
</dbReference>
<protein>
    <recommendedName>
        <fullName evidence="5">Peptidase S1 domain-containing protein</fullName>
    </recommendedName>
</protein>
<keyword evidence="3" id="KW-0720">Serine protease</keyword>
<dbReference type="InterPro" id="IPR043504">
    <property type="entry name" value="Peptidase_S1_PA_chymotrypsin"/>
</dbReference>
<evidence type="ECO:0000259" key="5">
    <source>
        <dbReference type="PROSITE" id="PS50240"/>
    </source>
</evidence>
<evidence type="ECO:0000313" key="6">
    <source>
        <dbReference type="EMBL" id="KAH9639836.1"/>
    </source>
</evidence>
<dbReference type="PANTHER" id="PTHR24276">
    <property type="entry name" value="POLYSERASE-RELATED"/>
    <property type="match status" value="1"/>
</dbReference>
<comment type="caution">
    <text evidence="6">The sequence shown here is derived from an EMBL/GenBank/DDBJ whole genome shotgun (WGS) entry which is preliminary data.</text>
</comment>
<dbReference type="SUPFAM" id="SSF50494">
    <property type="entry name" value="Trypsin-like serine proteases"/>
    <property type="match status" value="1"/>
</dbReference>
<dbReference type="AlphaFoldDB" id="A0A922MML1"/>
<reference evidence="6" key="1">
    <citation type="journal article" date="2021" name="G3 (Bethesda)">
        <title>Genome and transcriptome analysis of the beet armyworm Spodoptera exigua reveals targets for pest control. .</title>
        <authorList>
            <person name="Simon S."/>
            <person name="Breeschoten T."/>
            <person name="Jansen H.J."/>
            <person name="Dirks R.P."/>
            <person name="Schranz M.E."/>
            <person name="Ros V.I.D."/>
        </authorList>
    </citation>
    <scope>NUCLEOTIDE SEQUENCE</scope>
    <source>
        <strain evidence="6">TB_SE_WUR_2020</strain>
    </source>
</reference>
<evidence type="ECO:0000256" key="1">
    <source>
        <dbReference type="ARBA" id="ARBA00022670"/>
    </source>
</evidence>
<dbReference type="GO" id="GO:0004252">
    <property type="term" value="F:serine-type endopeptidase activity"/>
    <property type="evidence" value="ECO:0007669"/>
    <property type="project" value="InterPro"/>
</dbReference>